<protein>
    <submittedName>
        <fullName evidence="2">DUF3017 domain-containing protein</fullName>
    </submittedName>
</protein>
<evidence type="ECO:0000256" key="1">
    <source>
        <dbReference type="SAM" id="Phobius"/>
    </source>
</evidence>
<keyword evidence="1" id="KW-0812">Transmembrane</keyword>
<reference evidence="2 3" key="1">
    <citation type="submission" date="2020-03" db="EMBL/GenBank/DDBJ databases">
        <title>Two novel Motilibacter sp.</title>
        <authorList>
            <person name="Liu S."/>
        </authorList>
    </citation>
    <scope>NUCLEOTIDE SEQUENCE [LARGE SCALE GENOMIC DNA]</scope>
    <source>
        <strain evidence="2 3">E257</strain>
    </source>
</reference>
<comment type="caution">
    <text evidence="2">The sequence shown here is derived from an EMBL/GenBank/DDBJ whole genome shotgun (WGS) entry which is preliminary data.</text>
</comment>
<accession>A0ABX0GX40</accession>
<dbReference type="RefSeq" id="WP_166284000.1">
    <property type="nucleotide sequence ID" value="NZ_JAANNP010000035.1"/>
</dbReference>
<feature type="transmembrane region" description="Helical" evidence="1">
    <location>
        <begin position="34"/>
        <end position="53"/>
    </location>
</feature>
<keyword evidence="3" id="KW-1185">Reference proteome</keyword>
<evidence type="ECO:0000313" key="2">
    <source>
        <dbReference type="EMBL" id="NHC15521.1"/>
    </source>
</evidence>
<sequence length="88" mass="8675">MGLRREWPALLVLAVAAAGLGLLALDVGGHRGGTTLLAAALLLAAVLRAALPTRLVGMLAVRSRGLDAAMSGALGVALLVVALVTPSA</sequence>
<keyword evidence="1" id="KW-0472">Membrane</keyword>
<keyword evidence="1" id="KW-1133">Transmembrane helix</keyword>
<feature type="transmembrane region" description="Helical" evidence="1">
    <location>
        <begin position="65"/>
        <end position="85"/>
    </location>
</feature>
<dbReference type="EMBL" id="JAANNP010000035">
    <property type="protein sequence ID" value="NHC15521.1"/>
    <property type="molecule type" value="Genomic_DNA"/>
</dbReference>
<dbReference type="InterPro" id="IPR021385">
    <property type="entry name" value="DUF3017"/>
</dbReference>
<evidence type="ECO:0000313" key="3">
    <source>
        <dbReference type="Proteomes" id="UP000800981"/>
    </source>
</evidence>
<name>A0ABX0GX40_9ACTN</name>
<dbReference type="Pfam" id="PF11222">
    <property type="entry name" value="DUF3017"/>
    <property type="match status" value="1"/>
</dbReference>
<proteinExistence type="predicted"/>
<dbReference type="Proteomes" id="UP000800981">
    <property type="component" value="Unassembled WGS sequence"/>
</dbReference>
<organism evidence="2 3">
    <name type="scientific">Motilibacter deserti</name>
    <dbReference type="NCBI Taxonomy" id="2714956"/>
    <lineage>
        <taxon>Bacteria</taxon>
        <taxon>Bacillati</taxon>
        <taxon>Actinomycetota</taxon>
        <taxon>Actinomycetes</taxon>
        <taxon>Motilibacterales</taxon>
        <taxon>Motilibacteraceae</taxon>
        <taxon>Motilibacter</taxon>
    </lineage>
</organism>
<gene>
    <name evidence="2" type="ORF">G9H71_17210</name>
</gene>